<dbReference type="PANTHER" id="PTHR43094:SF1">
    <property type="entry name" value="AMINOTRANSFERASE CLASS-III"/>
    <property type="match status" value="1"/>
</dbReference>
<name>A0A511MKR4_9NOCA</name>
<accession>A0A511MKR4</accession>
<organism evidence="5 6">
    <name type="scientific">Nocardia ninae NBRC 108245</name>
    <dbReference type="NCBI Taxonomy" id="1210091"/>
    <lineage>
        <taxon>Bacteria</taxon>
        <taxon>Bacillati</taxon>
        <taxon>Actinomycetota</taxon>
        <taxon>Actinomycetes</taxon>
        <taxon>Mycobacteriales</taxon>
        <taxon>Nocardiaceae</taxon>
        <taxon>Nocardia</taxon>
    </lineage>
</organism>
<dbReference type="OrthoDB" id="4510254at2"/>
<keyword evidence="6" id="KW-1185">Reference proteome</keyword>
<proteinExistence type="inferred from homology"/>
<dbReference type="SUPFAM" id="SSF53383">
    <property type="entry name" value="PLP-dependent transferases"/>
    <property type="match status" value="1"/>
</dbReference>
<dbReference type="EMBL" id="BJXA01000040">
    <property type="protein sequence ID" value="GEM40727.1"/>
    <property type="molecule type" value="Genomic_DNA"/>
</dbReference>
<reference evidence="5 6" key="1">
    <citation type="submission" date="2019-07" db="EMBL/GenBank/DDBJ databases">
        <title>Whole genome shotgun sequence of Nocardia ninae NBRC 108245.</title>
        <authorList>
            <person name="Hosoyama A."/>
            <person name="Uohara A."/>
            <person name="Ohji S."/>
            <person name="Ichikawa N."/>
        </authorList>
    </citation>
    <scope>NUCLEOTIDE SEQUENCE [LARGE SCALE GENOMIC DNA]</scope>
    <source>
        <strain evidence="5 6">NBRC 108245</strain>
    </source>
</reference>
<comment type="similarity">
    <text evidence="1 3">Belongs to the class-III pyridoxal-phosphate-dependent aminotransferase family.</text>
</comment>
<dbReference type="InterPro" id="IPR049704">
    <property type="entry name" value="Aminotrans_3_PPA_site"/>
</dbReference>
<evidence type="ECO:0000256" key="4">
    <source>
        <dbReference type="SAM" id="MobiDB-lite"/>
    </source>
</evidence>
<evidence type="ECO:0000256" key="3">
    <source>
        <dbReference type="RuleBase" id="RU003560"/>
    </source>
</evidence>
<evidence type="ECO:0000256" key="2">
    <source>
        <dbReference type="ARBA" id="ARBA00022898"/>
    </source>
</evidence>
<protein>
    <submittedName>
        <fullName evidence="5">Aspartate aminotransferase family protein</fullName>
    </submittedName>
</protein>
<sequence length="430" mass="44880">MIPASTTAPSRTALPVAAWAQGPYIYDADGNDYLDGSSGVLNVNVGHSHPTVLQAIEDQLGQLTFVHRTQFRNDPARRLTERLLSIAPAETAAVEYSNSGSEANECALRLAFAYQHRRGAAQRTVILSEEPSYHGMTAAALSITGSPNKRDPSVEPLLGPPNGNRVLVRPKPGRRRATHEEWAQALLGVGPSKVAAIVIEPLGGASSGAAPIDVHTMQWLRRETKNNGIVLIADEVMSGFGRTGKWWACDHSSIAPDILTSGKGVTGGYTSLAVTLISETITAAIAEPLGPIALGHTMSANPLACAAANAVLSVIEDEALLSNAARVGELLAAALTALCDRYPTLLSDQSGIGLMRALHIQAGQPADTNKRIIAAAKENGLVLCAAGIGEATNSVLVAPPLNSTPELIDELADRLDKTLSAVSGSRAGDA</sequence>
<keyword evidence="5" id="KW-0808">Transferase</keyword>
<gene>
    <name evidence="5" type="ORF">NN4_52460</name>
</gene>
<dbReference type="Gene3D" id="3.90.1150.10">
    <property type="entry name" value="Aspartate Aminotransferase, domain 1"/>
    <property type="match status" value="1"/>
</dbReference>
<dbReference type="PANTHER" id="PTHR43094">
    <property type="entry name" value="AMINOTRANSFERASE"/>
    <property type="match status" value="1"/>
</dbReference>
<evidence type="ECO:0000313" key="5">
    <source>
        <dbReference type="EMBL" id="GEM40727.1"/>
    </source>
</evidence>
<dbReference type="CDD" id="cd00610">
    <property type="entry name" value="OAT_like"/>
    <property type="match status" value="1"/>
</dbReference>
<dbReference type="RefSeq" id="WP_147136522.1">
    <property type="nucleotide sequence ID" value="NZ_BJXA01000040.1"/>
</dbReference>
<dbReference type="AlphaFoldDB" id="A0A511MKR4"/>
<evidence type="ECO:0000313" key="6">
    <source>
        <dbReference type="Proteomes" id="UP000321424"/>
    </source>
</evidence>
<dbReference type="GO" id="GO:0008483">
    <property type="term" value="F:transaminase activity"/>
    <property type="evidence" value="ECO:0007669"/>
    <property type="project" value="UniProtKB-KW"/>
</dbReference>
<dbReference type="Pfam" id="PF00202">
    <property type="entry name" value="Aminotran_3"/>
    <property type="match status" value="1"/>
</dbReference>
<dbReference type="PROSITE" id="PS00600">
    <property type="entry name" value="AA_TRANSFER_CLASS_3"/>
    <property type="match status" value="1"/>
</dbReference>
<dbReference type="InterPro" id="IPR015424">
    <property type="entry name" value="PyrdxlP-dep_Trfase"/>
</dbReference>
<keyword evidence="2 3" id="KW-0663">Pyridoxal phosphate</keyword>
<evidence type="ECO:0000256" key="1">
    <source>
        <dbReference type="ARBA" id="ARBA00008954"/>
    </source>
</evidence>
<dbReference type="Gene3D" id="3.40.640.10">
    <property type="entry name" value="Type I PLP-dependent aspartate aminotransferase-like (Major domain)"/>
    <property type="match status" value="1"/>
</dbReference>
<dbReference type="InterPro" id="IPR015421">
    <property type="entry name" value="PyrdxlP-dep_Trfase_major"/>
</dbReference>
<feature type="region of interest" description="Disordered" evidence="4">
    <location>
        <begin position="145"/>
        <end position="165"/>
    </location>
</feature>
<dbReference type="InterPro" id="IPR005814">
    <property type="entry name" value="Aminotrans_3"/>
</dbReference>
<comment type="caution">
    <text evidence="5">The sequence shown here is derived from an EMBL/GenBank/DDBJ whole genome shotgun (WGS) entry which is preliminary data.</text>
</comment>
<keyword evidence="5" id="KW-0032">Aminotransferase</keyword>
<dbReference type="InterPro" id="IPR015422">
    <property type="entry name" value="PyrdxlP-dep_Trfase_small"/>
</dbReference>
<dbReference type="GO" id="GO:0030170">
    <property type="term" value="F:pyridoxal phosphate binding"/>
    <property type="evidence" value="ECO:0007669"/>
    <property type="project" value="InterPro"/>
</dbReference>
<dbReference type="Proteomes" id="UP000321424">
    <property type="component" value="Unassembled WGS sequence"/>
</dbReference>
<dbReference type="PIRSF" id="PIRSF000521">
    <property type="entry name" value="Transaminase_4ab_Lys_Orn"/>
    <property type="match status" value="1"/>
</dbReference>